<evidence type="ECO:0000256" key="1">
    <source>
        <dbReference type="SAM" id="MobiDB-lite"/>
    </source>
</evidence>
<organism evidence="2 3">
    <name type="scientific">Caerostris extrusa</name>
    <name type="common">Bark spider</name>
    <name type="synonym">Caerostris bankana</name>
    <dbReference type="NCBI Taxonomy" id="172846"/>
    <lineage>
        <taxon>Eukaryota</taxon>
        <taxon>Metazoa</taxon>
        <taxon>Ecdysozoa</taxon>
        <taxon>Arthropoda</taxon>
        <taxon>Chelicerata</taxon>
        <taxon>Arachnida</taxon>
        <taxon>Araneae</taxon>
        <taxon>Araneomorphae</taxon>
        <taxon>Entelegynae</taxon>
        <taxon>Araneoidea</taxon>
        <taxon>Araneidae</taxon>
        <taxon>Caerostris</taxon>
    </lineage>
</organism>
<evidence type="ECO:0000313" key="2">
    <source>
        <dbReference type="EMBL" id="GIY79884.1"/>
    </source>
</evidence>
<dbReference type="EMBL" id="BPLR01015940">
    <property type="protein sequence ID" value="GIY79884.1"/>
    <property type="molecule type" value="Genomic_DNA"/>
</dbReference>
<dbReference type="AlphaFoldDB" id="A0AAV4WCE4"/>
<gene>
    <name evidence="2" type="ORF">CEXT_609971</name>
</gene>
<keyword evidence="3" id="KW-1185">Reference proteome</keyword>
<comment type="caution">
    <text evidence="2">The sequence shown here is derived from an EMBL/GenBank/DDBJ whole genome shotgun (WGS) entry which is preliminary data.</text>
</comment>
<sequence length="111" mass="12690">MRGKANKSVPQVKGANSQGAAKIMKEKGNRNRRLIRKIKVVDMAEVEDRGVLDWRSERPSRNMAIDWLIRGVILWRRWCFFTILFRPLCSCSVHGHCVPANLGKKRGFIAG</sequence>
<protein>
    <submittedName>
        <fullName evidence="2">Uncharacterized protein</fullName>
    </submittedName>
</protein>
<feature type="region of interest" description="Disordered" evidence="1">
    <location>
        <begin position="1"/>
        <end position="28"/>
    </location>
</feature>
<reference evidence="2 3" key="1">
    <citation type="submission" date="2021-06" db="EMBL/GenBank/DDBJ databases">
        <title>Caerostris extrusa draft genome.</title>
        <authorList>
            <person name="Kono N."/>
            <person name="Arakawa K."/>
        </authorList>
    </citation>
    <scope>NUCLEOTIDE SEQUENCE [LARGE SCALE GENOMIC DNA]</scope>
</reference>
<name>A0AAV4WCE4_CAEEX</name>
<dbReference type="Proteomes" id="UP001054945">
    <property type="component" value="Unassembled WGS sequence"/>
</dbReference>
<accession>A0AAV4WCE4</accession>
<proteinExistence type="predicted"/>
<evidence type="ECO:0000313" key="3">
    <source>
        <dbReference type="Proteomes" id="UP001054945"/>
    </source>
</evidence>